<dbReference type="GO" id="GO:0005524">
    <property type="term" value="F:ATP binding"/>
    <property type="evidence" value="ECO:0007669"/>
    <property type="project" value="UniProtKB-KW"/>
</dbReference>
<dbReference type="SUPFAM" id="SSF52540">
    <property type="entry name" value="P-loop containing nucleoside triphosphate hydrolases"/>
    <property type="match status" value="1"/>
</dbReference>
<keyword evidence="4" id="KW-1133">Transmembrane helix</keyword>
<evidence type="ECO:0000313" key="6">
    <source>
        <dbReference type="EMBL" id="CAF4001256.1"/>
    </source>
</evidence>
<feature type="region of interest" description="Disordered" evidence="3">
    <location>
        <begin position="350"/>
        <end position="369"/>
    </location>
</feature>
<comment type="similarity">
    <text evidence="1">Belongs to the AAA ATPase family. BCS1 subfamily.</text>
</comment>
<keyword evidence="2" id="KW-0547">Nucleotide-binding</keyword>
<evidence type="ECO:0000256" key="1">
    <source>
        <dbReference type="ARBA" id="ARBA00007448"/>
    </source>
</evidence>
<sequence length="527" mass="60224">MDLHYYVIQPLISSIKTGNICHDCLLIILALFCLTFISKVSAYAMEILQHRMRAVSLRPLTASYTIDVVVNTLESEYTTFRMQVPEEYLGIVHHIHTSDINIRWARQIPSQSVKSTAHLDELVNYFITTKTDLIISPDIHLFVKQMQESSSSSSSVGNSSSNKSSENYHYQITLFSRELTFKQLKAAISDWTMAYRNYMKHKNKGASYHFTFLPSTGSLLQNARVEFDKHHFSTSKSFDNLFYEGKQSLLQRLDFFLQNPQYYKQRGIAHSMGLMFYGEPGCGKTSTIKAIAAYTGRHLVEIPLSRIRSCDELKRAFYLNSYDTIDLNFSDKIIVFEDIDCMSNVIKRRSTTSSSSSSSSSSDSITSDTDDVTIRLQQEDLDKREKKLSKQYLRNLIGSDSYSIVQDPLTLSFLLNLIDGIIEQPSRILIMTTNHPDQIDPALIRPGRIDFKQEFKRCSKPIIKDMIEHFFAKKCDVDVTQLHDYIYSPADVVSACMSATDGQSTVELLMEQQSRNINVKIEQKIVS</sequence>
<dbReference type="InterPro" id="IPR003593">
    <property type="entry name" value="AAA+_ATPase"/>
</dbReference>
<dbReference type="Proteomes" id="UP000663844">
    <property type="component" value="Unassembled WGS sequence"/>
</dbReference>
<evidence type="ECO:0000256" key="3">
    <source>
        <dbReference type="SAM" id="MobiDB-lite"/>
    </source>
</evidence>
<dbReference type="PANTHER" id="PTHR23070">
    <property type="entry name" value="BCS1 AAA-TYPE ATPASE"/>
    <property type="match status" value="1"/>
</dbReference>
<dbReference type="SMART" id="SM00382">
    <property type="entry name" value="AAA"/>
    <property type="match status" value="1"/>
</dbReference>
<keyword evidence="2" id="KW-0067">ATP-binding</keyword>
<dbReference type="EMBL" id="CAJOAZ010003336">
    <property type="protein sequence ID" value="CAF4001256.1"/>
    <property type="molecule type" value="Genomic_DNA"/>
</dbReference>
<dbReference type="Pfam" id="PF00004">
    <property type="entry name" value="AAA"/>
    <property type="match status" value="2"/>
</dbReference>
<proteinExistence type="inferred from homology"/>
<dbReference type="InterPro" id="IPR050747">
    <property type="entry name" value="Mitochondrial_chaperone_BCS1"/>
</dbReference>
<dbReference type="Gene3D" id="3.40.50.300">
    <property type="entry name" value="P-loop containing nucleotide triphosphate hydrolases"/>
    <property type="match status" value="1"/>
</dbReference>
<evidence type="ECO:0000256" key="4">
    <source>
        <dbReference type="SAM" id="Phobius"/>
    </source>
</evidence>
<dbReference type="GO" id="GO:0016887">
    <property type="term" value="F:ATP hydrolysis activity"/>
    <property type="evidence" value="ECO:0007669"/>
    <property type="project" value="InterPro"/>
</dbReference>
<organism evidence="6 7">
    <name type="scientific">Adineta steineri</name>
    <dbReference type="NCBI Taxonomy" id="433720"/>
    <lineage>
        <taxon>Eukaryota</taxon>
        <taxon>Metazoa</taxon>
        <taxon>Spiralia</taxon>
        <taxon>Gnathifera</taxon>
        <taxon>Rotifera</taxon>
        <taxon>Eurotatoria</taxon>
        <taxon>Bdelloidea</taxon>
        <taxon>Adinetida</taxon>
        <taxon>Adinetidae</taxon>
        <taxon>Adineta</taxon>
    </lineage>
</organism>
<feature type="transmembrane region" description="Helical" evidence="4">
    <location>
        <begin position="24"/>
        <end position="45"/>
    </location>
</feature>
<accession>A0A819NSQ4</accession>
<keyword evidence="4" id="KW-0812">Transmembrane</keyword>
<dbReference type="AlphaFoldDB" id="A0A819NSQ4"/>
<protein>
    <recommendedName>
        <fullName evidence="5">AAA+ ATPase domain-containing protein</fullName>
    </recommendedName>
</protein>
<dbReference type="InterPro" id="IPR003960">
    <property type="entry name" value="ATPase_AAA_CS"/>
</dbReference>
<name>A0A819NSQ4_9BILA</name>
<evidence type="ECO:0000256" key="2">
    <source>
        <dbReference type="RuleBase" id="RU003651"/>
    </source>
</evidence>
<dbReference type="InterPro" id="IPR027417">
    <property type="entry name" value="P-loop_NTPase"/>
</dbReference>
<keyword evidence="4" id="KW-0472">Membrane</keyword>
<comment type="caution">
    <text evidence="6">The sequence shown here is derived from an EMBL/GenBank/DDBJ whole genome shotgun (WGS) entry which is preliminary data.</text>
</comment>
<gene>
    <name evidence="6" type="ORF">OXD698_LOCUS29534</name>
</gene>
<evidence type="ECO:0000313" key="7">
    <source>
        <dbReference type="Proteomes" id="UP000663844"/>
    </source>
</evidence>
<dbReference type="InterPro" id="IPR003959">
    <property type="entry name" value="ATPase_AAA_core"/>
</dbReference>
<reference evidence="6" key="1">
    <citation type="submission" date="2021-02" db="EMBL/GenBank/DDBJ databases">
        <authorList>
            <person name="Nowell W R."/>
        </authorList>
    </citation>
    <scope>NUCLEOTIDE SEQUENCE</scope>
</reference>
<feature type="compositionally biased region" description="Low complexity" evidence="3">
    <location>
        <begin position="351"/>
        <end position="367"/>
    </location>
</feature>
<feature type="domain" description="AAA+ ATPase" evidence="5">
    <location>
        <begin position="270"/>
        <end position="459"/>
    </location>
</feature>
<dbReference type="PROSITE" id="PS00674">
    <property type="entry name" value="AAA"/>
    <property type="match status" value="1"/>
</dbReference>
<evidence type="ECO:0000259" key="5">
    <source>
        <dbReference type="SMART" id="SM00382"/>
    </source>
</evidence>